<dbReference type="SUPFAM" id="SSF81383">
    <property type="entry name" value="F-box domain"/>
    <property type="match status" value="1"/>
</dbReference>
<accession>A0A565ASE4</accession>
<protein>
    <recommendedName>
        <fullName evidence="1">F-box domain-containing protein</fullName>
    </recommendedName>
</protein>
<sequence length="390" mass="44354">MESLPFHLLEEILFKLDPKSLVMMQCADKSIKSHVSKDPYFKPEYFPRLGSDLLHMSSLGSNLLFCHSNDSRSTRDNNKDPLKIEFSHILGSCSGLLLLFIHGLCMANPLTKRFRFLDHSKSNLLSDTGRNRLSRKNKNRIGFMADGITQRFNIVCVQELNASNPDETMYRFEINSGDSRWRLSKSTVTCGSSNLMTGMKPVYLNGSLHWLRNDGSIVAFDPETQRARLIPTILPQGIIRSKILFAAGDNKLALVSTTVEAIYIFTLEEISTDHPKWVLAKRIVSLEDKENINVVAYDGKCLMVRETKKKSYDGLVHGYDLRANKWRVIGSIPGSCDSAHDFYQFKPSFFSVKVLVDVMTMVHDHDDKRMSSLCTIMRLIDEMSHTLRTC</sequence>
<dbReference type="InterPro" id="IPR001810">
    <property type="entry name" value="F-box_dom"/>
</dbReference>
<reference evidence="2" key="1">
    <citation type="submission" date="2019-07" db="EMBL/GenBank/DDBJ databases">
        <authorList>
            <person name="Dittberner H."/>
        </authorList>
    </citation>
    <scope>NUCLEOTIDE SEQUENCE [LARGE SCALE GENOMIC DNA]</scope>
</reference>
<dbReference type="OrthoDB" id="1094363at2759"/>
<comment type="caution">
    <text evidence="2">The sequence shown here is derived from an EMBL/GenBank/DDBJ whole genome shotgun (WGS) entry which is preliminary data.</text>
</comment>
<dbReference type="PANTHER" id="PTHR31672">
    <property type="entry name" value="BNACNNG10540D PROTEIN"/>
    <property type="match status" value="1"/>
</dbReference>
<dbReference type="InterPro" id="IPR006527">
    <property type="entry name" value="F-box-assoc_dom_typ1"/>
</dbReference>
<gene>
    <name evidence="2" type="ORF">ANE_LOCUS2464</name>
</gene>
<dbReference type="PROSITE" id="PS50181">
    <property type="entry name" value="FBOX"/>
    <property type="match status" value="1"/>
</dbReference>
<keyword evidence="3" id="KW-1185">Reference proteome</keyword>
<dbReference type="Pfam" id="PF07734">
    <property type="entry name" value="FBA_1"/>
    <property type="match status" value="1"/>
</dbReference>
<dbReference type="SUPFAM" id="SSF50965">
    <property type="entry name" value="Galactose oxidase, central domain"/>
    <property type="match status" value="1"/>
</dbReference>
<evidence type="ECO:0000259" key="1">
    <source>
        <dbReference type="PROSITE" id="PS50181"/>
    </source>
</evidence>
<dbReference type="InterPro" id="IPR036047">
    <property type="entry name" value="F-box-like_dom_sf"/>
</dbReference>
<dbReference type="EMBL" id="CABITT030000001">
    <property type="protein sequence ID" value="VVA92019.1"/>
    <property type="molecule type" value="Genomic_DNA"/>
</dbReference>
<proteinExistence type="predicted"/>
<dbReference type="AlphaFoldDB" id="A0A565ASE4"/>
<dbReference type="Proteomes" id="UP000489600">
    <property type="component" value="Unassembled WGS sequence"/>
</dbReference>
<name>A0A565ASE4_9BRAS</name>
<evidence type="ECO:0000313" key="2">
    <source>
        <dbReference type="EMBL" id="VVA92019.1"/>
    </source>
</evidence>
<feature type="domain" description="F-box" evidence="1">
    <location>
        <begin position="1"/>
        <end position="44"/>
    </location>
</feature>
<evidence type="ECO:0000313" key="3">
    <source>
        <dbReference type="Proteomes" id="UP000489600"/>
    </source>
</evidence>
<dbReference type="InterPro" id="IPR050796">
    <property type="entry name" value="SCF_F-box_component"/>
</dbReference>
<dbReference type="PANTHER" id="PTHR31672:SF13">
    <property type="entry name" value="F-BOX PROTEIN CPR30-LIKE"/>
    <property type="match status" value="1"/>
</dbReference>
<dbReference type="InterPro" id="IPR011043">
    <property type="entry name" value="Gal_Oxase/kelch_b-propeller"/>
</dbReference>
<organism evidence="2 3">
    <name type="scientific">Arabis nemorensis</name>
    <dbReference type="NCBI Taxonomy" id="586526"/>
    <lineage>
        <taxon>Eukaryota</taxon>
        <taxon>Viridiplantae</taxon>
        <taxon>Streptophyta</taxon>
        <taxon>Embryophyta</taxon>
        <taxon>Tracheophyta</taxon>
        <taxon>Spermatophyta</taxon>
        <taxon>Magnoliopsida</taxon>
        <taxon>eudicotyledons</taxon>
        <taxon>Gunneridae</taxon>
        <taxon>Pentapetalae</taxon>
        <taxon>rosids</taxon>
        <taxon>malvids</taxon>
        <taxon>Brassicales</taxon>
        <taxon>Brassicaceae</taxon>
        <taxon>Arabideae</taxon>
        <taxon>Arabis</taxon>
    </lineage>
</organism>